<dbReference type="EMBL" id="SRQM01000346">
    <property type="protein sequence ID" value="KAG6112144.1"/>
    <property type="molecule type" value="Genomic_DNA"/>
</dbReference>
<dbReference type="Proteomes" id="UP000732380">
    <property type="component" value="Unassembled WGS sequence"/>
</dbReference>
<keyword evidence="5" id="KW-0418">Kinase</keyword>
<accession>A0A9P7PZL8</accession>
<evidence type="ECO:0000256" key="8">
    <source>
        <dbReference type="ARBA" id="ARBA00048679"/>
    </source>
</evidence>
<dbReference type="GO" id="GO:0004674">
    <property type="term" value="F:protein serine/threonine kinase activity"/>
    <property type="evidence" value="ECO:0007669"/>
    <property type="project" value="UniProtKB-KW"/>
</dbReference>
<dbReference type="PROSITE" id="PS50011">
    <property type="entry name" value="PROTEIN_KINASE_DOM"/>
    <property type="match status" value="1"/>
</dbReference>
<keyword evidence="2" id="KW-0723">Serine/threonine-protein kinase</keyword>
<evidence type="ECO:0000259" key="10">
    <source>
        <dbReference type="PROSITE" id="PS50011"/>
    </source>
</evidence>
<evidence type="ECO:0000256" key="1">
    <source>
        <dbReference type="ARBA" id="ARBA00012513"/>
    </source>
</evidence>
<dbReference type="Pfam" id="PF00069">
    <property type="entry name" value="Pkinase"/>
    <property type="match status" value="2"/>
</dbReference>
<dbReference type="InterPro" id="IPR051334">
    <property type="entry name" value="SRPK"/>
</dbReference>
<evidence type="ECO:0000256" key="3">
    <source>
        <dbReference type="ARBA" id="ARBA00022679"/>
    </source>
</evidence>
<proteinExistence type="predicted"/>
<dbReference type="PROSITE" id="PS00107">
    <property type="entry name" value="PROTEIN_KINASE_ATP"/>
    <property type="match status" value="1"/>
</dbReference>
<dbReference type="EC" id="2.7.11.1" evidence="1"/>
<reference evidence="11 12" key="1">
    <citation type="journal article" date="2020" name="bioRxiv">
        <title>Whole genome comparisons of ergot fungi reveals the divergence and evolution of species within the genus Claviceps are the result of varying mechanisms driving genome evolution and host range expansion.</title>
        <authorList>
            <person name="Wyka S.A."/>
            <person name="Mondo S.J."/>
            <person name="Liu M."/>
            <person name="Dettman J."/>
            <person name="Nalam V."/>
            <person name="Broders K.D."/>
        </authorList>
    </citation>
    <scope>NUCLEOTIDE SEQUENCE [LARGE SCALE GENOMIC DNA]</scope>
    <source>
        <strain evidence="11 12">LM576</strain>
    </source>
</reference>
<dbReference type="AlphaFoldDB" id="A0A9P7PZL8"/>
<dbReference type="PANTHER" id="PTHR47634:SF9">
    <property type="entry name" value="PROTEIN KINASE DOMAIN-CONTAINING PROTEIN-RELATED"/>
    <property type="match status" value="1"/>
</dbReference>
<evidence type="ECO:0000256" key="6">
    <source>
        <dbReference type="ARBA" id="ARBA00022840"/>
    </source>
</evidence>
<dbReference type="Gene3D" id="3.30.200.20">
    <property type="entry name" value="Phosphorylase Kinase, domain 1"/>
    <property type="match status" value="1"/>
</dbReference>
<keyword evidence="3" id="KW-0808">Transferase</keyword>
<dbReference type="InterPro" id="IPR017441">
    <property type="entry name" value="Protein_kinase_ATP_BS"/>
</dbReference>
<organism evidence="11 12">
    <name type="scientific">Claviceps humidiphila</name>
    <dbReference type="NCBI Taxonomy" id="1294629"/>
    <lineage>
        <taxon>Eukaryota</taxon>
        <taxon>Fungi</taxon>
        <taxon>Dikarya</taxon>
        <taxon>Ascomycota</taxon>
        <taxon>Pezizomycotina</taxon>
        <taxon>Sordariomycetes</taxon>
        <taxon>Hypocreomycetidae</taxon>
        <taxon>Hypocreales</taxon>
        <taxon>Clavicipitaceae</taxon>
        <taxon>Claviceps</taxon>
    </lineage>
</organism>
<keyword evidence="12" id="KW-1185">Reference proteome</keyword>
<comment type="catalytic activity">
    <reaction evidence="8">
        <text>L-seryl-[protein] + ATP = O-phospho-L-seryl-[protein] + ADP + H(+)</text>
        <dbReference type="Rhea" id="RHEA:17989"/>
        <dbReference type="Rhea" id="RHEA-COMP:9863"/>
        <dbReference type="Rhea" id="RHEA-COMP:11604"/>
        <dbReference type="ChEBI" id="CHEBI:15378"/>
        <dbReference type="ChEBI" id="CHEBI:29999"/>
        <dbReference type="ChEBI" id="CHEBI:30616"/>
        <dbReference type="ChEBI" id="CHEBI:83421"/>
        <dbReference type="ChEBI" id="CHEBI:456216"/>
        <dbReference type="EC" id="2.7.11.1"/>
    </reaction>
</comment>
<dbReference type="InterPro" id="IPR000719">
    <property type="entry name" value="Prot_kinase_dom"/>
</dbReference>
<dbReference type="GO" id="GO:0005524">
    <property type="term" value="F:ATP binding"/>
    <property type="evidence" value="ECO:0007669"/>
    <property type="project" value="UniProtKB-UniRule"/>
</dbReference>
<dbReference type="Gene3D" id="1.10.510.10">
    <property type="entry name" value="Transferase(Phosphotransferase) domain 1"/>
    <property type="match status" value="1"/>
</dbReference>
<evidence type="ECO:0000256" key="2">
    <source>
        <dbReference type="ARBA" id="ARBA00022527"/>
    </source>
</evidence>
<evidence type="ECO:0000313" key="11">
    <source>
        <dbReference type="EMBL" id="KAG6112144.1"/>
    </source>
</evidence>
<dbReference type="SUPFAM" id="SSF56112">
    <property type="entry name" value="Protein kinase-like (PK-like)"/>
    <property type="match status" value="1"/>
</dbReference>
<dbReference type="InterPro" id="IPR011009">
    <property type="entry name" value="Kinase-like_dom_sf"/>
</dbReference>
<comment type="caution">
    <text evidence="11">The sequence shown here is derived from an EMBL/GenBank/DDBJ whole genome shotgun (WGS) entry which is preliminary data.</text>
</comment>
<dbReference type="PANTHER" id="PTHR47634">
    <property type="entry name" value="PROTEIN KINASE DOMAIN-CONTAINING PROTEIN-RELATED"/>
    <property type="match status" value="1"/>
</dbReference>
<gene>
    <name evidence="11" type="ORF">E4U13_004406</name>
</gene>
<dbReference type="SMART" id="SM00220">
    <property type="entry name" value="S_TKc"/>
    <property type="match status" value="1"/>
</dbReference>
<protein>
    <recommendedName>
        <fullName evidence="1">non-specific serine/threonine protein kinase</fullName>
        <ecNumber evidence="1">2.7.11.1</ecNumber>
    </recommendedName>
</protein>
<evidence type="ECO:0000256" key="4">
    <source>
        <dbReference type="ARBA" id="ARBA00022741"/>
    </source>
</evidence>
<keyword evidence="4 9" id="KW-0547">Nucleotide-binding</keyword>
<dbReference type="GO" id="GO:0000245">
    <property type="term" value="P:spliceosomal complex assembly"/>
    <property type="evidence" value="ECO:0007669"/>
    <property type="project" value="TreeGrafter"/>
</dbReference>
<keyword evidence="6 9" id="KW-0067">ATP-binding</keyword>
<evidence type="ECO:0000256" key="5">
    <source>
        <dbReference type="ARBA" id="ARBA00022777"/>
    </source>
</evidence>
<sequence>MLYSIFLGIPSITSKIYSFVCSWLQRLNLIRHVQRPAPRYTTNLDVENLDRYEPGGYHPVALGDVLKDGRYKILHKLGWGSHGTTWAAKDQRENRYVAVKIMVSKVEHSRELRILRALSALPKDHPGSSYVNQMLDHFTLVGPNGTHNCLVLELVGPNIQEFVEVYCIDGRLPSRLVKLFAKQTLQGIDYLAANNIGHGDLHTGNLAIVVPGLDSLNEEDFIAKLGKFYTGAVTKLDDGPWAPNVPTQMIRPALFQEEDIMDAPCPSIKIIDFGEAFFGDDAPSTLKAPLVLRAPEIIFGDRPDLRVDLWTAGCLIFELVVGIHLFYGWVPPNVVDNMFLITSDELPSRWQAKWRAMQQDEPHRFGGLTLQKRLKRLYFMEEKDAEFTRKEIRSILKTIAGLLRLEPSLRATASESLAQDWLQ</sequence>
<evidence type="ECO:0000313" key="12">
    <source>
        <dbReference type="Proteomes" id="UP000732380"/>
    </source>
</evidence>
<evidence type="ECO:0000256" key="7">
    <source>
        <dbReference type="ARBA" id="ARBA00047899"/>
    </source>
</evidence>
<dbReference type="GO" id="GO:0050684">
    <property type="term" value="P:regulation of mRNA processing"/>
    <property type="evidence" value="ECO:0007669"/>
    <property type="project" value="TreeGrafter"/>
</dbReference>
<feature type="binding site" evidence="9">
    <location>
        <position position="100"/>
    </location>
    <ligand>
        <name>ATP</name>
        <dbReference type="ChEBI" id="CHEBI:30616"/>
    </ligand>
</feature>
<feature type="domain" description="Protein kinase" evidence="10">
    <location>
        <begin position="71"/>
        <end position="422"/>
    </location>
</feature>
<evidence type="ECO:0000256" key="9">
    <source>
        <dbReference type="PROSITE-ProRule" id="PRU10141"/>
    </source>
</evidence>
<comment type="catalytic activity">
    <reaction evidence="7">
        <text>L-threonyl-[protein] + ATP = O-phospho-L-threonyl-[protein] + ADP + H(+)</text>
        <dbReference type="Rhea" id="RHEA:46608"/>
        <dbReference type="Rhea" id="RHEA-COMP:11060"/>
        <dbReference type="Rhea" id="RHEA-COMP:11605"/>
        <dbReference type="ChEBI" id="CHEBI:15378"/>
        <dbReference type="ChEBI" id="CHEBI:30013"/>
        <dbReference type="ChEBI" id="CHEBI:30616"/>
        <dbReference type="ChEBI" id="CHEBI:61977"/>
        <dbReference type="ChEBI" id="CHEBI:456216"/>
        <dbReference type="EC" id="2.7.11.1"/>
    </reaction>
</comment>
<name>A0A9P7PZL8_9HYPO</name>